<dbReference type="InterPro" id="IPR004358">
    <property type="entry name" value="Sig_transdc_His_kin-like_C"/>
</dbReference>
<evidence type="ECO:0000256" key="2">
    <source>
        <dbReference type="PROSITE-ProRule" id="PRU00169"/>
    </source>
</evidence>
<name>A0A9P6VEX4_9HELO</name>
<dbReference type="Pfam" id="PF02518">
    <property type="entry name" value="HATPase_c"/>
    <property type="match status" value="1"/>
</dbReference>
<dbReference type="PANTHER" id="PTHR43719">
    <property type="entry name" value="TWO-COMPONENT HISTIDINE KINASE"/>
    <property type="match status" value="1"/>
</dbReference>
<dbReference type="CDD" id="cd17546">
    <property type="entry name" value="REC_hyHK_CKI1_RcsC-like"/>
    <property type="match status" value="1"/>
</dbReference>
<dbReference type="AlphaFoldDB" id="A0A9P6VEX4"/>
<dbReference type="SUPFAM" id="SSF55874">
    <property type="entry name" value="ATPase domain of HSP90 chaperone/DNA topoisomerase II/histidine kinase"/>
    <property type="match status" value="1"/>
</dbReference>
<dbReference type="InterPro" id="IPR001789">
    <property type="entry name" value="Sig_transdc_resp-reg_receiver"/>
</dbReference>
<proteinExistence type="predicted"/>
<dbReference type="PANTHER" id="PTHR43719:SF30">
    <property type="entry name" value="TWO-COMPONENT SYSTEM RESPONSE REGULATOR"/>
    <property type="match status" value="1"/>
</dbReference>
<dbReference type="InterPro" id="IPR003594">
    <property type="entry name" value="HATPase_dom"/>
</dbReference>
<feature type="domain" description="Response regulatory" evidence="5">
    <location>
        <begin position="878"/>
        <end position="1000"/>
    </location>
</feature>
<organism evidence="6 7">
    <name type="scientific">Hyphodiscus hymeniophilus</name>
    <dbReference type="NCBI Taxonomy" id="353542"/>
    <lineage>
        <taxon>Eukaryota</taxon>
        <taxon>Fungi</taxon>
        <taxon>Dikarya</taxon>
        <taxon>Ascomycota</taxon>
        <taxon>Pezizomycotina</taxon>
        <taxon>Leotiomycetes</taxon>
        <taxon>Helotiales</taxon>
        <taxon>Hyphodiscaceae</taxon>
        <taxon>Hyphodiscus</taxon>
    </lineage>
</organism>
<dbReference type="SMART" id="SM00387">
    <property type="entry name" value="HATPase_c"/>
    <property type="match status" value="1"/>
</dbReference>
<dbReference type="SUPFAM" id="SSF52172">
    <property type="entry name" value="CheY-like"/>
    <property type="match status" value="1"/>
</dbReference>
<dbReference type="PROSITE" id="PS50110">
    <property type="entry name" value="RESPONSE_REGULATORY"/>
    <property type="match status" value="1"/>
</dbReference>
<evidence type="ECO:0000259" key="4">
    <source>
        <dbReference type="PROSITE" id="PS50109"/>
    </source>
</evidence>
<feature type="region of interest" description="Disordered" evidence="3">
    <location>
        <begin position="210"/>
        <end position="237"/>
    </location>
</feature>
<evidence type="ECO:0000256" key="1">
    <source>
        <dbReference type="ARBA" id="ARBA00022553"/>
    </source>
</evidence>
<dbReference type="InterPro" id="IPR035965">
    <property type="entry name" value="PAS-like_dom_sf"/>
</dbReference>
<dbReference type="SUPFAM" id="SSF47384">
    <property type="entry name" value="Homodimeric domain of signal transducing histidine kinase"/>
    <property type="match status" value="1"/>
</dbReference>
<keyword evidence="6" id="KW-0808">Transferase</keyword>
<keyword evidence="6" id="KW-0418">Kinase</keyword>
<dbReference type="Proteomes" id="UP000785200">
    <property type="component" value="Unassembled WGS sequence"/>
</dbReference>
<dbReference type="InterPro" id="IPR036097">
    <property type="entry name" value="HisK_dim/P_sf"/>
</dbReference>
<dbReference type="PROSITE" id="PS50109">
    <property type="entry name" value="HIS_KIN"/>
    <property type="match status" value="1"/>
</dbReference>
<dbReference type="InterPro" id="IPR036890">
    <property type="entry name" value="HATPase_C_sf"/>
</dbReference>
<feature type="domain" description="Histidine kinase" evidence="4">
    <location>
        <begin position="551"/>
        <end position="826"/>
    </location>
</feature>
<comment type="caution">
    <text evidence="6">The sequence shown here is derived from an EMBL/GenBank/DDBJ whole genome shotgun (WGS) entry which is preliminary data.</text>
</comment>
<dbReference type="InterPro" id="IPR000014">
    <property type="entry name" value="PAS"/>
</dbReference>
<dbReference type="CDD" id="cd00082">
    <property type="entry name" value="HisKA"/>
    <property type="match status" value="1"/>
</dbReference>
<keyword evidence="1 2" id="KW-0597">Phosphoprotein</keyword>
<dbReference type="Pfam" id="PF26131">
    <property type="entry name" value="PAS-like"/>
    <property type="match status" value="1"/>
</dbReference>
<dbReference type="InterPro" id="IPR005467">
    <property type="entry name" value="His_kinase_dom"/>
</dbReference>
<dbReference type="Gene3D" id="3.40.50.2300">
    <property type="match status" value="1"/>
</dbReference>
<protein>
    <submittedName>
        <fullName evidence="6">Hybrid signal transduction histidine kinase K</fullName>
    </submittedName>
</protein>
<dbReference type="InterPro" id="IPR058846">
    <property type="entry name" value="PAS-like"/>
</dbReference>
<evidence type="ECO:0000313" key="6">
    <source>
        <dbReference type="EMBL" id="KAG0646578.1"/>
    </source>
</evidence>
<feature type="compositionally biased region" description="Low complexity" evidence="3">
    <location>
        <begin position="225"/>
        <end position="237"/>
    </location>
</feature>
<dbReference type="SUPFAM" id="SSF55785">
    <property type="entry name" value="PYP-like sensor domain (PAS domain)"/>
    <property type="match status" value="1"/>
</dbReference>
<dbReference type="EMBL" id="VNKQ01000015">
    <property type="protein sequence ID" value="KAG0646578.1"/>
    <property type="molecule type" value="Genomic_DNA"/>
</dbReference>
<dbReference type="Pfam" id="PF00072">
    <property type="entry name" value="Response_reg"/>
    <property type="match status" value="1"/>
</dbReference>
<dbReference type="SMART" id="SM00388">
    <property type="entry name" value="HisKA"/>
    <property type="match status" value="1"/>
</dbReference>
<dbReference type="Gene3D" id="1.10.287.130">
    <property type="match status" value="1"/>
</dbReference>
<dbReference type="InterPro" id="IPR011006">
    <property type="entry name" value="CheY-like_superfamily"/>
</dbReference>
<evidence type="ECO:0000259" key="5">
    <source>
        <dbReference type="PROSITE" id="PS50110"/>
    </source>
</evidence>
<evidence type="ECO:0000313" key="7">
    <source>
        <dbReference type="Proteomes" id="UP000785200"/>
    </source>
</evidence>
<feature type="modified residue" description="4-aspartylphosphate" evidence="2">
    <location>
        <position position="941"/>
    </location>
</feature>
<keyword evidence="7" id="KW-1185">Reference proteome</keyword>
<dbReference type="Gene3D" id="3.30.565.10">
    <property type="entry name" value="Histidine kinase-like ATPase, C-terminal domain"/>
    <property type="match status" value="1"/>
</dbReference>
<dbReference type="SMART" id="SM00448">
    <property type="entry name" value="REC"/>
    <property type="match status" value="1"/>
</dbReference>
<sequence>MIDPKDSHQTLSCPSALAPSDFYQLRYVRRETGSVEQDCEALGYGFNLRKEVEKAQDRQHGVPVWSRMIGQNDEAEERKDISDALKDIGIIELLEQDSRPTFIIDLQAPDTEVTCRMNVVFCNKSLRFFDDLRNVLSTKTFYPAPSPLSSAPSHAVSDQGELQADLEFKIWATRRVGDSNDGFLPRHTFRNVFWTCSTLRNRWRVVSASQVPNQRRESHGTPKIGRATSRSASSTTGSLALEDKIDLEIRLPGEVKLSQKLADTELRFRVLTVLSPIGMYYLSPQGNIEYANDMWYEITGHPRGLEGEMSFMNVLSELDHDLMNKEWKILTTEKGKRFFELRLRNPWYDEWGNPKQKWILASCDQEFYDDGRLKSIMGCIRTDISLQKQAEEDAVERANLVETLALRTEEAAQHERNFQQMAELAPCGYEMTGHSRNSAEHCPMSFLNCIESQDHDIFRRLWNELTLAKREVSSELRLKKPWIRHVQNEPIRDTRWILFLALPQLDDAGKLIKVLGCTTDVSHFKWAESVQTESRLQAEEAKRQQADFIDMTSHEMRNPLSAMLLCADGIAGALLDFQAAKDKTRVLTDALVENSLDAAQTIVLCAQHQKRIIDDVLTLSKLNSTMLHVTPVQIQVETTLRRTLKMFENEFVAHDIKISFEVEQSYQDAQVDMVFCDPVRLTQIFINLLTNAIKFTRSESKKQISITLGASESQPPKEAHPDIEWFPSKDSTSIQDLTLAPEWGTGKHLYLYFAVRDTGRGLSTNEKILLFNRFSQASPRTHVQYGGSGLGLFISRELTELQGGEIGVASNAGEGSTFAFYIKGRRSQCIQGDAPTRPSYITSRVLSATEISAAYASTLPIPVPDTPTGTPRMMQNYHVLLVEDNLINQKVLSKQLRNTGCTVYVANHGIEALDFLRTSTLWSDDGSGNENRNELSVILMDLEMPIMDGLACTRRIRDLEKEGKLKCHVPIIAVTANARSEQIDRANEAGMASLHCVKDV</sequence>
<dbReference type="InterPro" id="IPR050956">
    <property type="entry name" value="2C_system_His_kinase"/>
</dbReference>
<dbReference type="GO" id="GO:0000155">
    <property type="term" value="F:phosphorelay sensor kinase activity"/>
    <property type="evidence" value="ECO:0007669"/>
    <property type="project" value="InterPro"/>
</dbReference>
<dbReference type="Gene3D" id="3.30.450.20">
    <property type="entry name" value="PAS domain"/>
    <property type="match status" value="2"/>
</dbReference>
<reference evidence="6" key="1">
    <citation type="submission" date="2019-07" db="EMBL/GenBank/DDBJ databases">
        <title>Hyphodiscus hymeniophilus genome sequencing and assembly.</title>
        <authorList>
            <person name="Kramer G."/>
            <person name="Nodwell J."/>
        </authorList>
    </citation>
    <scope>NUCLEOTIDE SEQUENCE</scope>
    <source>
        <strain evidence="6">ATCC 34498</strain>
    </source>
</reference>
<dbReference type="OrthoDB" id="60033at2759"/>
<accession>A0A9P6VEX4</accession>
<dbReference type="PRINTS" id="PR00344">
    <property type="entry name" value="BCTRLSENSOR"/>
</dbReference>
<dbReference type="InterPro" id="IPR003661">
    <property type="entry name" value="HisK_dim/P_dom"/>
</dbReference>
<evidence type="ECO:0000256" key="3">
    <source>
        <dbReference type="SAM" id="MobiDB-lite"/>
    </source>
</evidence>
<gene>
    <name evidence="6" type="ORF">D0Z07_7639</name>
</gene>
<dbReference type="Pfam" id="PF00512">
    <property type="entry name" value="HisKA"/>
    <property type="match status" value="1"/>
</dbReference>
<dbReference type="CDD" id="cd00130">
    <property type="entry name" value="PAS"/>
    <property type="match status" value="1"/>
</dbReference>